<keyword evidence="1" id="KW-0805">Transcription regulation</keyword>
<dbReference type="PRINTS" id="PR00038">
    <property type="entry name" value="HTHLUXR"/>
</dbReference>
<dbReference type="AlphaFoldDB" id="A0A7X2IMB0"/>
<evidence type="ECO:0000256" key="2">
    <source>
        <dbReference type="ARBA" id="ARBA00023125"/>
    </source>
</evidence>
<dbReference type="SUPFAM" id="SSF46894">
    <property type="entry name" value="C-terminal effector domain of the bipartite response regulators"/>
    <property type="match status" value="1"/>
</dbReference>
<dbReference type="Pfam" id="PF00196">
    <property type="entry name" value="GerE"/>
    <property type="match status" value="1"/>
</dbReference>
<organism evidence="5 6">
    <name type="scientific">Pseudoduganella rivuli</name>
    <dbReference type="NCBI Taxonomy" id="2666085"/>
    <lineage>
        <taxon>Bacteria</taxon>
        <taxon>Pseudomonadati</taxon>
        <taxon>Pseudomonadota</taxon>
        <taxon>Betaproteobacteria</taxon>
        <taxon>Burkholderiales</taxon>
        <taxon>Oxalobacteraceae</taxon>
        <taxon>Telluria group</taxon>
        <taxon>Pseudoduganella</taxon>
    </lineage>
</organism>
<dbReference type="Proteomes" id="UP000446768">
    <property type="component" value="Unassembled WGS sequence"/>
</dbReference>
<keyword evidence="3" id="KW-0804">Transcription</keyword>
<proteinExistence type="predicted"/>
<dbReference type="PROSITE" id="PS00622">
    <property type="entry name" value="HTH_LUXR_1"/>
    <property type="match status" value="1"/>
</dbReference>
<dbReference type="InterPro" id="IPR016032">
    <property type="entry name" value="Sig_transdc_resp-reg_C-effctor"/>
</dbReference>
<evidence type="ECO:0000313" key="6">
    <source>
        <dbReference type="Proteomes" id="UP000446768"/>
    </source>
</evidence>
<dbReference type="Gene3D" id="3.30.450.80">
    <property type="entry name" value="Transcription factor LuxR-like, autoinducer-binding domain"/>
    <property type="match status" value="1"/>
</dbReference>
<dbReference type="InterPro" id="IPR005143">
    <property type="entry name" value="TF_LuxR_autoind-bd_dom"/>
</dbReference>
<keyword evidence="6" id="KW-1185">Reference proteome</keyword>
<evidence type="ECO:0000256" key="1">
    <source>
        <dbReference type="ARBA" id="ARBA00023015"/>
    </source>
</evidence>
<dbReference type="CDD" id="cd06170">
    <property type="entry name" value="LuxR_C_like"/>
    <property type="match status" value="1"/>
</dbReference>
<dbReference type="Pfam" id="PF03472">
    <property type="entry name" value="Autoind_bind"/>
    <property type="match status" value="1"/>
</dbReference>
<evidence type="ECO:0000256" key="3">
    <source>
        <dbReference type="ARBA" id="ARBA00023163"/>
    </source>
</evidence>
<dbReference type="PANTHER" id="PTHR44688:SF16">
    <property type="entry name" value="DNA-BINDING TRANSCRIPTIONAL ACTIVATOR DEVR_DOSR"/>
    <property type="match status" value="1"/>
</dbReference>
<dbReference type="PANTHER" id="PTHR44688">
    <property type="entry name" value="DNA-BINDING TRANSCRIPTIONAL ACTIVATOR DEVR_DOSR"/>
    <property type="match status" value="1"/>
</dbReference>
<reference evidence="5 6" key="1">
    <citation type="submission" date="2019-11" db="EMBL/GenBank/DDBJ databases">
        <title>Novel species isolated from a subtropical stream in China.</title>
        <authorList>
            <person name="Lu H."/>
        </authorList>
    </citation>
    <scope>NUCLEOTIDE SEQUENCE [LARGE SCALE GENOMIC DNA]</scope>
    <source>
        <strain evidence="5 6">FT92W</strain>
    </source>
</reference>
<dbReference type="GO" id="GO:0003677">
    <property type="term" value="F:DNA binding"/>
    <property type="evidence" value="ECO:0007669"/>
    <property type="project" value="UniProtKB-KW"/>
</dbReference>
<sequence length="218" mass="24070">MLAVLDQAARALGFDYCAYGMRSPLPLSNPRVIMGSTYPSAWQQRYAEQHYMAVDPTVAHALRSTMPLIWSEPLFEQARPFWEEARSHGLQVGWAQSSYDAQGNVGMMTLARGGEALTEQELRAKTLQLSWLTHATHTAMARIAASRPRPYSVNPVELTAREAEMLRWTADGKTSGEIAQITAISERTVNFHLNNAVEKLGAANKTAAAVKAAMLRLL</sequence>
<gene>
    <name evidence="5" type="ORF">GJ700_12210</name>
</gene>
<dbReference type="InterPro" id="IPR036388">
    <property type="entry name" value="WH-like_DNA-bd_sf"/>
</dbReference>
<dbReference type="InterPro" id="IPR036693">
    <property type="entry name" value="TF_LuxR_autoind-bd_dom_sf"/>
</dbReference>
<dbReference type="SMART" id="SM00421">
    <property type="entry name" value="HTH_LUXR"/>
    <property type="match status" value="1"/>
</dbReference>
<feature type="domain" description="HTH luxR-type" evidence="4">
    <location>
        <begin position="151"/>
        <end position="216"/>
    </location>
</feature>
<accession>A0A7X2IMB0</accession>
<dbReference type="EMBL" id="WKJJ01000006">
    <property type="protein sequence ID" value="MRV72475.1"/>
    <property type="molecule type" value="Genomic_DNA"/>
</dbReference>
<dbReference type="SUPFAM" id="SSF75516">
    <property type="entry name" value="Pheromone-binding domain of LuxR-like quorum-sensing transcription factors"/>
    <property type="match status" value="1"/>
</dbReference>
<comment type="caution">
    <text evidence="5">The sequence shown here is derived from an EMBL/GenBank/DDBJ whole genome shotgun (WGS) entry which is preliminary data.</text>
</comment>
<dbReference type="Gene3D" id="1.10.10.10">
    <property type="entry name" value="Winged helix-like DNA-binding domain superfamily/Winged helix DNA-binding domain"/>
    <property type="match status" value="1"/>
</dbReference>
<dbReference type="PROSITE" id="PS50043">
    <property type="entry name" value="HTH_LUXR_2"/>
    <property type="match status" value="1"/>
</dbReference>
<dbReference type="GO" id="GO:0006355">
    <property type="term" value="P:regulation of DNA-templated transcription"/>
    <property type="evidence" value="ECO:0007669"/>
    <property type="project" value="InterPro"/>
</dbReference>
<keyword evidence="2" id="KW-0238">DNA-binding</keyword>
<dbReference type="InterPro" id="IPR000792">
    <property type="entry name" value="Tscrpt_reg_LuxR_C"/>
</dbReference>
<evidence type="ECO:0000259" key="4">
    <source>
        <dbReference type="PROSITE" id="PS50043"/>
    </source>
</evidence>
<protein>
    <submittedName>
        <fullName evidence="5">LuxR family transcriptional regulator</fullName>
    </submittedName>
</protein>
<name>A0A7X2IMB0_9BURK</name>
<evidence type="ECO:0000313" key="5">
    <source>
        <dbReference type="EMBL" id="MRV72475.1"/>
    </source>
</evidence>